<keyword evidence="5" id="KW-0479">Metal-binding</keyword>
<dbReference type="InterPro" id="IPR029398">
    <property type="entry name" value="PolB_thumb"/>
</dbReference>
<comment type="catalytic activity">
    <reaction evidence="10 11">
        <text>DNA(n) + a 2'-deoxyribonucleoside 5'-triphosphate = DNA(n+1) + diphosphate</text>
        <dbReference type="Rhea" id="RHEA:22508"/>
        <dbReference type="Rhea" id="RHEA-COMP:17339"/>
        <dbReference type="Rhea" id="RHEA-COMP:17340"/>
        <dbReference type="ChEBI" id="CHEBI:33019"/>
        <dbReference type="ChEBI" id="CHEBI:61560"/>
        <dbReference type="ChEBI" id="CHEBI:173112"/>
        <dbReference type="EC" id="2.7.7.7"/>
    </reaction>
</comment>
<dbReference type="PANTHER" id="PTHR11276:SF29">
    <property type="entry name" value="DNA POLYMERASE TYPE-X FAMILY PROTEIN POL4"/>
    <property type="match status" value="1"/>
</dbReference>
<comment type="subcellular location">
    <subcellularLocation>
        <location evidence="1 11">Nucleus</location>
    </subcellularLocation>
</comment>
<organism evidence="14 15">
    <name type="scientific">Canariomyces notabilis</name>
    <dbReference type="NCBI Taxonomy" id="2074819"/>
    <lineage>
        <taxon>Eukaryota</taxon>
        <taxon>Fungi</taxon>
        <taxon>Dikarya</taxon>
        <taxon>Ascomycota</taxon>
        <taxon>Pezizomycotina</taxon>
        <taxon>Sordariomycetes</taxon>
        <taxon>Sordariomycetidae</taxon>
        <taxon>Sordariales</taxon>
        <taxon>Chaetomiaceae</taxon>
        <taxon>Canariomyces</taxon>
    </lineage>
</organism>
<dbReference type="SUPFAM" id="SSF81301">
    <property type="entry name" value="Nucleotidyltransferase"/>
    <property type="match status" value="1"/>
</dbReference>
<evidence type="ECO:0000256" key="10">
    <source>
        <dbReference type="ARBA" id="ARBA00049244"/>
    </source>
</evidence>
<keyword evidence="6 11" id="KW-0227">DNA damage</keyword>
<dbReference type="InterPro" id="IPR028207">
    <property type="entry name" value="DNA_pol_B_palm_palm"/>
</dbReference>
<reference evidence="14" key="1">
    <citation type="journal article" date="2023" name="Mol. Phylogenet. Evol.">
        <title>Genome-scale phylogeny and comparative genomics of the fungal order Sordariales.</title>
        <authorList>
            <person name="Hensen N."/>
            <person name="Bonometti L."/>
            <person name="Westerberg I."/>
            <person name="Brannstrom I.O."/>
            <person name="Guillou S."/>
            <person name="Cros-Aarteil S."/>
            <person name="Calhoun S."/>
            <person name="Haridas S."/>
            <person name="Kuo A."/>
            <person name="Mondo S."/>
            <person name="Pangilinan J."/>
            <person name="Riley R."/>
            <person name="LaButti K."/>
            <person name="Andreopoulos B."/>
            <person name="Lipzen A."/>
            <person name="Chen C."/>
            <person name="Yan M."/>
            <person name="Daum C."/>
            <person name="Ng V."/>
            <person name="Clum A."/>
            <person name="Steindorff A."/>
            <person name="Ohm R.A."/>
            <person name="Martin F."/>
            <person name="Silar P."/>
            <person name="Natvig D.O."/>
            <person name="Lalanne C."/>
            <person name="Gautier V."/>
            <person name="Ament-Velasquez S.L."/>
            <person name="Kruys A."/>
            <person name="Hutchinson M.I."/>
            <person name="Powell A.J."/>
            <person name="Barry K."/>
            <person name="Miller A.N."/>
            <person name="Grigoriev I.V."/>
            <person name="Debuchy R."/>
            <person name="Gladieux P."/>
            <person name="Hiltunen Thoren M."/>
            <person name="Johannesson H."/>
        </authorList>
    </citation>
    <scope>NUCLEOTIDE SEQUENCE</scope>
    <source>
        <strain evidence="14">CBS 508.74</strain>
    </source>
</reference>
<keyword evidence="7 11" id="KW-0239">DNA-directed DNA polymerase</keyword>
<dbReference type="SMART" id="SM00483">
    <property type="entry name" value="POLXc"/>
    <property type="match status" value="1"/>
</dbReference>
<evidence type="ECO:0000256" key="2">
    <source>
        <dbReference type="ARBA" id="ARBA00008323"/>
    </source>
</evidence>
<accession>A0AAN6TH47</accession>
<dbReference type="InterPro" id="IPR010996">
    <property type="entry name" value="HHH_MUS81"/>
</dbReference>
<evidence type="ECO:0000256" key="8">
    <source>
        <dbReference type="ARBA" id="ARBA00023204"/>
    </source>
</evidence>
<dbReference type="FunFam" id="1.10.150.110:FF:000005">
    <property type="entry name" value="DNA polymerase POL4"/>
    <property type="match status" value="1"/>
</dbReference>
<dbReference type="InterPro" id="IPR037160">
    <property type="entry name" value="DNA_Pol_thumb_sf"/>
</dbReference>
<dbReference type="Gene3D" id="1.10.150.20">
    <property type="entry name" value="5' to 3' exonuclease, C-terminal subdomain"/>
    <property type="match status" value="1"/>
</dbReference>
<dbReference type="AlphaFoldDB" id="A0AAN6TH47"/>
<evidence type="ECO:0000256" key="5">
    <source>
        <dbReference type="ARBA" id="ARBA00022723"/>
    </source>
</evidence>
<feature type="region of interest" description="Disordered" evidence="12">
    <location>
        <begin position="175"/>
        <end position="197"/>
    </location>
</feature>
<dbReference type="PRINTS" id="PR00870">
    <property type="entry name" value="DNAPOLXBETA"/>
</dbReference>
<dbReference type="Gene3D" id="3.30.210.10">
    <property type="entry name" value="DNA polymerase, thumb domain"/>
    <property type="match status" value="1"/>
</dbReference>
<dbReference type="Pfam" id="PF14791">
    <property type="entry name" value="DNA_pol_B_thumb"/>
    <property type="match status" value="1"/>
</dbReference>
<dbReference type="GO" id="GO:0003677">
    <property type="term" value="F:DNA binding"/>
    <property type="evidence" value="ECO:0007669"/>
    <property type="project" value="UniProtKB-UniRule"/>
</dbReference>
<dbReference type="Proteomes" id="UP001302812">
    <property type="component" value="Unassembled WGS sequence"/>
</dbReference>
<dbReference type="SUPFAM" id="SSF47802">
    <property type="entry name" value="DNA polymerase beta, N-terminal domain-like"/>
    <property type="match status" value="1"/>
</dbReference>
<dbReference type="PRINTS" id="PR00869">
    <property type="entry name" value="DNAPOLX"/>
</dbReference>
<dbReference type="Gene3D" id="3.30.460.10">
    <property type="entry name" value="Beta Polymerase, domain 2"/>
    <property type="match status" value="1"/>
</dbReference>
<comment type="function">
    <text evidence="11">DNA polymerase that functions in several pathways of DNA repair. Involved in base excision repair (BER) responsible for repair of lesions that give rise to abasic (AP) sites in DNA. Also contributes to DNA double-strand break repair by non-homologous end joining and homologous recombination. Has both template-dependent and template-independent (terminal transferase) DNA polymerase activities. Has also a 5'-deoxyribose-5-phosphate lyase (dRP lyase) activity.</text>
</comment>
<sequence>MALDFPTIFLLPAQLGSEELEQLEEQIPTLTYDINEAEVVLGKVSRKERALFELRKHKLVTEEIDTTRRSASASPELKRLRLMTPVLASSDLDSDTASEGEIQRRLVGPAAPGTAGQTVKVVRLSWFTDSIKAGLVLPLDDYLVYEGRKVLAAPETSQPPPPAEKAAEVLKRALADASALPPSSRQKPFSGRRGETYVRNPVRPTLVRQTTSEHEVDAHLPPIPDYLHTTYSCQRPTPVHPPNEPFIEELSKIKTARTLTGDKIGVRAYSSAIATIAAYPYTFQTSQATEVARLPGCGAKIALLYQEFKETGQIREAREDESDPKLAVLKLFYNIWGVAETTARDFYNRGWRDIDDIVEYGWNTLTRVQQIGVKFYDEFLLKIPRAEVESISNIILAHANKIRKGFQMVIVGGYRRGKTESGDVDVVLSHPDESATLGFVERIVVSLERDKYITHTLSISTTNSERGQVPVSWKGNEKKAGTGFDTLDKALVVWQDPVWNAGESVKNPNPHRRVDIIISPWKTAGCAVLGWTSGTTFQRDLRRYCKKERSLKFDSSGIRSRLDGSWVDFESGPDGEPAPDMLTAERRVFAGLGLEWRPPEERCTG</sequence>
<dbReference type="Pfam" id="PF14716">
    <property type="entry name" value="HHH_8"/>
    <property type="match status" value="1"/>
</dbReference>
<dbReference type="PANTHER" id="PTHR11276">
    <property type="entry name" value="DNA POLYMERASE TYPE-X FAMILY MEMBER"/>
    <property type="match status" value="1"/>
</dbReference>
<dbReference type="InterPro" id="IPR002008">
    <property type="entry name" value="DNA_pol_X_beta-like"/>
</dbReference>
<keyword evidence="3 11" id="KW-0808">Transferase</keyword>
<evidence type="ECO:0000259" key="13">
    <source>
        <dbReference type="PROSITE" id="PS50172"/>
    </source>
</evidence>
<dbReference type="Gene3D" id="1.10.150.110">
    <property type="entry name" value="DNA polymerase beta, N-terminal domain-like"/>
    <property type="match status" value="1"/>
</dbReference>
<dbReference type="InterPro" id="IPR001357">
    <property type="entry name" value="BRCT_dom"/>
</dbReference>
<dbReference type="GeneID" id="89937133"/>
<evidence type="ECO:0000313" key="14">
    <source>
        <dbReference type="EMBL" id="KAK4113785.1"/>
    </source>
</evidence>
<dbReference type="EC" id="2.7.7.7" evidence="11"/>
<dbReference type="InterPro" id="IPR018944">
    <property type="entry name" value="DNA_pol_lambd_fingers_domain"/>
</dbReference>
<evidence type="ECO:0000256" key="1">
    <source>
        <dbReference type="ARBA" id="ARBA00004123"/>
    </source>
</evidence>
<dbReference type="RefSeq" id="XP_064671355.1">
    <property type="nucleotide sequence ID" value="XM_064813008.1"/>
</dbReference>
<dbReference type="PROSITE" id="PS50172">
    <property type="entry name" value="BRCT"/>
    <property type="match status" value="1"/>
</dbReference>
<dbReference type="InterPro" id="IPR019843">
    <property type="entry name" value="DNA_pol-X_BS"/>
</dbReference>
<evidence type="ECO:0000256" key="12">
    <source>
        <dbReference type="SAM" id="MobiDB-lite"/>
    </source>
</evidence>
<keyword evidence="8 11" id="KW-0234">DNA repair</keyword>
<gene>
    <name evidence="14" type="ORF">N656DRAFT_750834</name>
</gene>
<dbReference type="FunFam" id="1.10.150.20:FF:000010">
    <property type="entry name" value="DNA polymerase lambda"/>
    <property type="match status" value="1"/>
</dbReference>
<evidence type="ECO:0000256" key="11">
    <source>
        <dbReference type="RuleBase" id="RU366014"/>
    </source>
</evidence>
<dbReference type="Pfam" id="PF14792">
    <property type="entry name" value="DNA_pol_B_palm"/>
    <property type="match status" value="1"/>
</dbReference>
<dbReference type="FunFam" id="3.30.210.10:FF:000005">
    <property type="entry name" value="DNA polymerase IV"/>
    <property type="match status" value="1"/>
</dbReference>
<dbReference type="PROSITE" id="PS00522">
    <property type="entry name" value="DNA_POLYMERASE_X"/>
    <property type="match status" value="1"/>
</dbReference>
<dbReference type="GO" id="GO:0006303">
    <property type="term" value="P:double-strand break repair via nonhomologous end joining"/>
    <property type="evidence" value="ECO:0007669"/>
    <property type="project" value="TreeGrafter"/>
</dbReference>
<feature type="domain" description="BRCT" evidence="13">
    <location>
        <begin position="116"/>
        <end position="144"/>
    </location>
</feature>
<dbReference type="InterPro" id="IPR043519">
    <property type="entry name" value="NT_sf"/>
</dbReference>
<evidence type="ECO:0000256" key="7">
    <source>
        <dbReference type="ARBA" id="ARBA00022932"/>
    </source>
</evidence>
<reference evidence="14" key="2">
    <citation type="submission" date="2023-05" db="EMBL/GenBank/DDBJ databases">
        <authorList>
            <consortium name="Lawrence Berkeley National Laboratory"/>
            <person name="Steindorff A."/>
            <person name="Hensen N."/>
            <person name="Bonometti L."/>
            <person name="Westerberg I."/>
            <person name="Brannstrom I.O."/>
            <person name="Guillou S."/>
            <person name="Cros-Aarteil S."/>
            <person name="Calhoun S."/>
            <person name="Haridas S."/>
            <person name="Kuo A."/>
            <person name="Mondo S."/>
            <person name="Pangilinan J."/>
            <person name="Riley R."/>
            <person name="Labutti K."/>
            <person name="Andreopoulos B."/>
            <person name="Lipzen A."/>
            <person name="Chen C."/>
            <person name="Yanf M."/>
            <person name="Daum C."/>
            <person name="Ng V."/>
            <person name="Clum A."/>
            <person name="Ohm R."/>
            <person name="Martin F."/>
            <person name="Silar P."/>
            <person name="Natvig D."/>
            <person name="Lalanne C."/>
            <person name="Gautier V."/>
            <person name="Ament-Velasquez S.L."/>
            <person name="Kruys A."/>
            <person name="Hutchinson M.I."/>
            <person name="Powell A.J."/>
            <person name="Barry K."/>
            <person name="Miller A.N."/>
            <person name="Grigoriev I.V."/>
            <person name="Debuchy R."/>
            <person name="Gladieux P."/>
            <person name="Thoren M.H."/>
            <person name="Johannesson H."/>
        </authorList>
    </citation>
    <scope>NUCLEOTIDE SEQUENCE</scope>
    <source>
        <strain evidence="14">CBS 508.74</strain>
    </source>
</reference>
<name>A0AAN6TH47_9PEZI</name>
<dbReference type="EMBL" id="MU853338">
    <property type="protein sequence ID" value="KAK4113785.1"/>
    <property type="molecule type" value="Genomic_DNA"/>
</dbReference>
<feature type="compositionally biased region" description="Low complexity" evidence="12">
    <location>
        <begin position="175"/>
        <end position="184"/>
    </location>
</feature>
<evidence type="ECO:0000256" key="6">
    <source>
        <dbReference type="ARBA" id="ARBA00022763"/>
    </source>
</evidence>
<evidence type="ECO:0000256" key="9">
    <source>
        <dbReference type="ARBA" id="ARBA00023242"/>
    </source>
</evidence>
<protein>
    <recommendedName>
        <fullName evidence="11">DNA polymerase</fullName>
        <ecNumber evidence="11">2.7.7.7</ecNumber>
    </recommendedName>
</protein>
<dbReference type="InterPro" id="IPR022312">
    <property type="entry name" value="DNA_pol_X"/>
</dbReference>
<proteinExistence type="inferred from homology"/>
<keyword evidence="9 11" id="KW-0539">Nucleus</keyword>
<dbReference type="GO" id="GO:0046872">
    <property type="term" value="F:metal ion binding"/>
    <property type="evidence" value="ECO:0007669"/>
    <property type="project" value="UniProtKB-UniRule"/>
</dbReference>
<comment type="caution">
    <text evidence="14">The sequence shown here is derived from an EMBL/GenBank/DDBJ whole genome shotgun (WGS) entry which is preliminary data.</text>
</comment>
<evidence type="ECO:0000256" key="3">
    <source>
        <dbReference type="ARBA" id="ARBA00022679"/>
    </source>
</evidence>
<dbReference type="Pfam" id="PF10391">
    <property type="entry name" value="DNA_pol_lambd_f"/>
    <property type="match status" value="1"/>
</dbReference>
<dbReference type="GO" id="GO:0003887">
    <property type="term" value="F:DNA-directed DNA polymerase activity"/>
    <property type="evidence" value="ECO:0007669"/>
    <property type="project" value="UniProtKB-UniRule"/>
</dbReference>
<evidence type="ECO:0000256" key="4">
    <source>
        <dbReference type="ARBA" id="ARBA00022695"/>
    </source>
</evidence>
<dbReference type="InterPro" id="IPR027421">
    <property type="entry name" value="DNA_pol_lamdba_lyase_dom_sf"/>
</dbReference>
<dbReference type="GO" id="GO:0005634">
    <property type="term" value="C:nucleus"/>
    <property type="evidence" value="ECO:0007669"/>
    <property type="project" value="UniProtKB-SubCell"/>
</dbReference>
<keyword evidence="4 11" id="KW-0548">Nucleotidyltransferase</keyword>
<keyword evidence="15" id="KW-1185">Reference proteome</keyword>
<dbReference type="SUPFAM" id="SSF81585">
    <property type="entry name" value="PsbU/PolX domain-like"/>
    <property type="match status" value="1"/>
</dbReference>
<evidence type="ECO:0000313" key="15">
    <source>
        <dbReference type="Proteomes" id="UP001302812"/>
    </source>
</evidence>
<comment type="similarity">
    <text evidence="2 11">Belongs to the DNA polymerase type-X family.</text>
</comment>
<dbReference type="InterPro" id="IPR002054">
    <property type="entry name" value="DNA-dir_DNA_pol_X"/>
</dbReference>
<dbReference type="CDD" id="cd00141">
    <property type="entry name" value="NT_POLXc"/>
    <property type="match status" value="1"/>
</dbReference>